<evidence type="ECO:0000313" key="2">
    <source>
        <dbReference type="Proteomes" id="UP000829196"/>
    </source>
</evidence>
<reference evidence="1" key="1">
    <citation type="journal article" date="2022" name="Front. Genet.">
        <title>Chromosome-Scale Assembly of the Dendrobium nobile Genome Provides Insights Into the Molecular Mechanism of the Biosynthesis of the Medicinal Active Ingredient of Dendrobium.</title>
        <authorList>
            <person name="Xu Q."/>
            <person name="Niu S.-C."/>
            <person name="Li K.-L."/>
            <person name="Zheng P.-J."/>
            <person name="Zhang X.-J."/>
            <person name="Jia Y."/>
            <person name="Liu Y."/>
            <person name="Niu Y.-X."/>
            <person name="Yu L.-H."/>
            <person name="Chen D.-F."/>
            <person name="Zhang G.-Q."/>
        </authorList>
    </citation>
    <scope>NUCLEOTIDE SEQUENCE</scope>
    <source>
        <tissue evidence="1">Leaf</tissue>
    </source>
</reference>
<organism evidence="1 2">
    <name type="scientific">Dendrobium nobile</name>
    <name type="common">Orchid</name>
    <dbReference type="NCBI Taxonomy" id="94219"/>
    <lineage>
        <taxon>Eukaryota</taxon>
        <taxon>Viridiplantae</taxon>
        <taxon>Streptophyta</taxon>
        <taxon>Embryophyta</taxon>
        <taxon>Tracheophyta</taxon>
        <taxon>Spermatophyta</taxon>
        <taxon>Magnoliopsida</taxon>
        <taxon>Liliopsida</taxon>
        <taxon>Asparagales</taxon>
        <taxon>Orchidaceae</taxon>
        <taxon>Epidendroideae</taxon>
        <taxon>Malaxideae</taxon>
        <taxon>Dendrobiinae</taxon>
        <taxon>Dendrobium</taxon>
    </lineage>
</organism>
<proteinExistence type="predicted"/>
<gene>
    <name evidence="1" type="ORF">KFK09_023914</name>
</gene>
<sequence>MSASFLPRSPLYRIKCRRNEIARSLIRLSFSPSLSLDLALKTCSLPVGRKLRQFDRKEHRELAGCDRNFLPHTRFFGSLCCSTSLLRRRFLPVESEVGHLIGSKKQALACCGRQISPFTCYSGSFAVQLRCFDDVSFLSGSEARHFDRRQEPELTRCEDNFLPFGRFFDSFVAARLPPPPVAFPPVGSEVTTF</sequence>
<dbReference type="AlphaFoldDB" id="A0A8T3ACE8"/>
<evidence type="ECO:0000313" key="1">
    <source>
        <dbReference type="EMBL" id="KAI0493789.1"/>
    </source>
</evidence>
<dbReference type="EMBL" id="JAGYWB010000017">
    <property type="protein sequence ID" value="KAI0493789.1"/>
    <property type="molecule type" value="Genomic_DNA"/>
</dbReference>
<accession>A0A8T3ACE8</accession>
<keyword evidence="2" id="KW-1185">Reference proteome</keyword>
<protein>
    <submittedName>
        <fullName evidence="1">Uncharacterized protein</fullName>
    </submittedName>
</protein>
<comment type="caution">
    <text evidence="1">The sequence shown here is derived from an EMBL/GenBank/DDBJ whole genome shotgun (WGS) entry which is preliminary data.</text>
</comment>
<dbReference type="Proteomes" id="UP000829196">
    <property type="component" value="Unassembled WGS sequence"/>
</dbReference>
<name>A0A8T3ACE8_DENNO</name>